<dbReference type="EMBL" id="JABFDB010000016">
    <property type="protein sequence ID" value="NYZ22335.1"/>
    <property type="molecule type" value="Genomic_DNA"/>
</dbReference>
<proteinExistence type="predicted"/>
<protein>
    <submittedName>
        <fullName evidence="3">Uncharacterized protein</fullName>
    </submittedName>
</protein>
<organism evidence="3 4">
    <name type="scientific">Azospirillum oleiclasticum</name>
    <dbReference type="NCBI Taxonomy" id="2735135"/>
    <lineage>
        <taxon>Bacteria</taxon>
        <taxon>Pseudomonadati</taxon>
        <taxon>Pseudomonadota</taxon>
        <taxon>Alphaproteobacteria</taxon>
        <taxon>Rhodospirillales</taxon>
        <taxon>Azospirillaceae</taxon>
        <taxon>Azospirillum</taxon>
    </lineage>
</organism>
<dbReference type="Proteomes" id="UP000584642">
    <property type="component" value="Unassembled WGS sequence"/>
</dbReference>
<comment type="caution">
    <text evidence="3">The sequence shown here is derived from an EMBL/GenBank/DDBJ whole genome shotgun (WGS) entry which is preliminary data.</text>
</comment>
<evidence type="ECO:0000256" key="2">
    <source>
        <dbReference type="SAM" id="SignalP"/>
    </source>
</evidence>
<dbReference type="RefSeq" id="WP_180284102.1">
    <property type="nucleotide sequence ID" value="NZ_JABFDB010000016.1"/>
</dbReference>
<feature type="compositionally biased region" description="Low complexity" evidence="1">
    <location>
        <begin position="109"/>
        <end position="118"/>
    </location>
</feature>
<feature type="signal peptide" evidence="2">
    <location>
        <begin position="1"/>
        <end position="27"/>
    </location>
</feature>
<feature type="region of interest" description="Disordered" evidence="1">
    <location>
        <begin position="41"/>
        <end position="177"/>
    </location>
</feature>
<sequence length="177" mass="17082">MAACHAGRATLLVAAGILMLAAGPAAAQGCADRVERFAATQNLTPTIPPTGRAPQESTGSSAPAIEGSGSGAATAERLNQSGGVMLPPATGDQAVIEPPRIGAGAMPTAPNVAPDPGAGAPPPAAGGMTQAARRAQVDSLVTAARQAALSGDEGRCEDSLSQAMELARGGSGHGQGG</sequence>
<evidence type="ECO:0000313" key="4">
    <source>
        <dbReference type="Proteomes" id="UP000584642"/>
    </source>
</evidence>
<evidence type="ECO:0000256" key="1">
    <source>
        <dbReference type="SAM" id="MobiDB-lite"/>
    </source>
</evidence>
<evidence type="ECO:0000313" key="3">
    <source>
        <dbReference type="EMBL" id="NYZ22335.1"/>
    </source>
</evidence>
<feature type="chain" id="PRO_5045854495" evidence="2">
    <location>
        <begin position="28"/>
        <end position="177"/>
    </location>
</feature>
<accession>A0ABX2TDD9</accession>
<keyword evidence="2" id="KW-0732">Signal</keyword>
<name>A0ABX2TDD9_9PROT</name>
<gene>
    <name evidence="3" type="ORF">HND93_21705</name>
</gene>
<reference evidence="3 4" key="1">
    <citation type="submission" date="2020-05" db="EMBL/GenBank/DDBJ databases">
        <title>Azospirillum oleiclasticum sp. nov, a nitrogen-fixing and heavy crude oil-emulsifying bacterium isolated from the crude oil of Yumen Oilfield.</title>
        <authorList>
            <person name="Wu D."/>
            <person name="Cai M."/>
            <person name="Zhang X."/>
        </authorList>
    </citation>
    <scope>NUCLEOTIDE SEQUENCE [LARGE SCALE GENOMIC DNA]</scope>
    <source>
        <strain evidence="3 4">ROY-1-1-2</strain>
    </source>
</reference>
<keyword evidence="4" id="KW-1185">Reference proteome</keyword>